<dbReference type="AlphaFoldDB" id="A0A4C1XA40"/>
<dbReference type="EMBL" id="BGZK01000756">
    <property type="protein sequence ID" value="GBP59234.1"/>
    <property type="molecule type" value="Genomic_DNA"/>
</dbReference>
<proteinExistence type="predicted"/>
<organism evidence="2 3">
    <name type="scientific">Eumeta variegata</name>
    <name type="common">Bagworm moth</name>
    <name type="synonym">Eumeta japonica</name>
    <dbReference type="NCBI Taxonomy" id="151549"/>
    <lineage>
        <taxon>Eukaryota</taxon>
        <taxon>Metazoa</taxon>
        <taxon>Ecdysozoa</taxon>
        <taxon>Arthropoda</taxon>
        <taxon>Hexapoda</taxon>
        <taxon>Insecta</taxon>
        <taxon>Pterygota</taxon>
        <taxon>Neoptera</taxon>
        <taxon>Endopterygota</taxon>
        <taxon>Lepidoptera</taxon>
        <taxon>Glossata</taxon>
        <taxon>Ditrysia</taxon>
        <taxon>Tineoidea</taxon>
        <taxon>Psychidae</taxon>
        <taxon>Oiketicinae</taxon>
        <taxon>Eumeta</taxon>
    </lineage>
</organism>
<evidence type="ECO:0000313" key="2">
    <source>
        <dbReference type="EMBL" id="GBP59234.1"/>
    </source>
</evidence>
<sequence length="157" mass="17609">MIVNLSQPALNERGGQRVKPFKPTQKNCGRHPVPLAVIRQFNDPRYDRDACAAAAAAVRERKRSRSRFELSTDSTDFLATRAHTATVLPGRPAANPLQFIKVGPAELGRSAREQLRRAELAQRAGRAQLNQHEDWQSTEQPLGKDRQNSFPKTGFRL</sequence>
<feature type="region of interest" description="Disordered" evidence="1">
    <location>
        <begin position="1"/>
        <end position="27"/>
    </location>
</feature>
<feature type="region of interest" description="Disordered" evidence="1">
    <location>
        <begin position="121"/>
        <end position="157"/>
    </location>
</feature>
<protein>
    <submittedName>
        <fullName evidence="2">Uncharacterized protein</fullName>
    </submittedName>
</protein>
<accession>A0A4C1XA40</accession>
<dbReference type="Proteomes" id="UP000299102">
    <property type="component" value="Unassembled WGS sequence"/>
</dbReference>
<name>A0A4C1XA40_EUMVA</name>
<dbReference type="OrthoDB" id="15627at2759"/>
<evidence type="ECO:0000256" key="1">
    <source>
        <dbReference type="SAM" id="MobiDB-lite"/>
    </source>
</evidence>
<gene>
    <name evidence="2" type="ORF">EVAR_97736_1</name>
</gene>
<reference evidence="2 3" key="1">
    <citation type="journal article" date="2019" name="Commun. Biol.">
        <title>The bagworm genome reveals a unique fibroin gene that provides high tensile strength.</title>
        <authorList>
            <person name="Kono N."/>
            <person name="Nakamura H."/>
            <person name="Ohtoshi R."/>
            <person name="Tomita M."/>
            <person name="Numata K."/>
            <person name="Arakawa K."/>
        </authorList>
    </citation>
    <scope>NUCLEOTIDE SEQUENCE [LARGE SCALE GENOMIC DNA]</scope>
</reference>
<comment type="caution">
    <text evidence="2">The sequence shown here is derived from an EMBL/GenBank/DDBJ whole genome shotgun (WGS) entry which is preliminary data.</text>
</comment>
<evidence type="ECO:0000313" key="3">
    <source>
        <dbReference type="Proteomes" id="UP000299102"/>
    </source>
</evidence>
<keyword evidence="3" id="KW-1185">Reference proteome</keyword>